<name>K6WBR9_9MICO</name>
<dbReference type="eggNOG" id="COG4270">
    <property type="taxonomic scope" value="Bacteria"/>
</dbReference>
<proteinExistence type="predicted"/>
<dbReference type="AlphaFoldDB" id="K6WBR9"/>
<dbReference type="PANTHER" id="PTHR36974">
    <property type="entry name" value="MEMBRANE PROTEIN-RELATED"/>
    <property type="match status" value="1"/>
</dbReference>
<evidence type="ECO:0000313" key="1">
    <source>
        <dbReference type="EMBL" id="GAB79277.1"/>
    </source>
</evidence>
<dbReference type="Proteomes" id="UP000008495">
    <property type="component" value="Unassembled WGS sequence"/>
</dbReference>
<sequence length="133" mass="14423">MKFTARTVGRVALGALLIRAGLSHLGAKRAEFAEIVPDWFPADKDRTVVASGVAEIAQGAALIALPSQQRVVGRTAAAFFVGVFPANVWQYMERKDTFGLDDDNKRLVRLLVQPAFVAWALWATSGPSEPVSR</sequence>
<evidence type="ECO:0008006" key="3">
    <source>
        <dbReference type="Google" id="ProtNLM"/>
    </source>
</evidence>
<keyword evidence="2" id="KW-1185">Reference proteome</keyword>
<organism evidence="1 2">
    <name type="scientific">Austwickia chelonae NBRC 105200</name>
    <dbReference type="NCBI Taxonomy" id="1184607"/>
    <lineage>
        <taxon>Bacteria</taxon>
        <taxon>Bacillati</taxon>
        <taxon>Actinomycetota</taxon>
        <taxon>Actinomycetes</taxon>
        <taxon>Micrococcales</taxon>
        <taxon>Dermatophilaceae</taxon>
        <taxon>Austwickia</taxon>
    </lineage>
</organism>
<gene>
    <name evidence="1" type="ORF">AUCHE_22_00470</name>
</gene>
<protein>
    <recommendedName>
        <fullName evidence="3">DoxX family protein</fullName>
    </recommendedName>
</protein>
<reference evidence="1 2" key="1">
    <citation type="submission" date="2012-08" db="EMBL/GenBank/DDBJ databases">
        <title>Whole genome shotgun sequence of Austwickia chelonae NBRC 105200.</title>
        <authorList>
            <person name="Yoshida I."/>
            <person name="Hosoyama A."/>
            <person name="Tsuchikane K."/>
            <person name="Katsumata H."/>
            <person name="Ando Y."/>
            <person name="Ohji S."/>
            <person name="Hamada M."/>
            <person name="Tamura T."/>
            <person name="Yamazoe A."/>
            <person name="Yamazaki S."/>
            <person name="Fujita N."/>
        </authorList>
    </citation>
    <scope>NUCLEOTIDE SEQUENCE [LARGE SCALE GENOMIC DNA]</scope>
    <source>
        <strain evidence="1 2">NBRC 105200</strain>
    </source>
</reference>
<dbReference type="PANTHER" id="PTHR36974:SF1">
    <property type="entry name" value="DOXX FAMILY MEMBRANE PROTEIN"/>
    <property type="match status" value="1"/>
</dbReference>
<dbReference type="EMBL" id="BAGZ01000022">
    <property type="protein sequence ID" value="GAB79277.1"/>
    <property type="molecule type" value="Genomic_DNA"/>
</dbReference>
<comment type="caution">
    <text evidence="1">The sequence shown here is derived from an EMBL/GenBank/DDBJ whole genome shotgun (WGS) entry which is preliminary data.</text>
</comment>
<dbReference type="STRING" id="100225.SAMN05421595_2585"/>
<evidence type="ECO:0000313" key="2">
    <source>
        <dbReference type="Proteomes" id="UP000008495"/>
    </source>
</evidence>
<accession>K6WBR9</accession>